<dbReference type="EC" id="3.6.4.13" evidence="7"/>
<dbReference type="Proteomes" id="UP000239709">
    <property type="component" value="Chromosome"/>
</dbReference>
<dbReference type="InterPro" id="IPR014001">
    <property type="entry name" value="Helicase_ATP-bd"/>
</dbReference>
<dbReference type="Pfam" id="PF00271">
    <property type="entry name" value="Helicase_C"/>
    <property type="match status" value="1"/>
</dbReference>
<feature type="region of interest" description="Disordered" evidence="9">
    <location>
        <begin position="423"/>
        <end position="624"/>
    </location>
</feature>
<keyword evidence="14" id="KW-1185">Reference proteome</keyword>
<dbReference type="SMART" id="SM00490">
    <property type="entry name" value="HELICc"/>
    <property type="match status" value="1"/>
</dbReference>
<sequence length="624" mass="66056">MNFEDLNLAPAILKAVHELGYTAPTPVQAQAIPAVLAGSDLLAGAQTGTGKTAGFTLPVLQLLSSRAGAKPGCIRALVLTPTRELAAQVEESVRNYGKYLDLSSTVIFGGVGMNPQISRIRAGCDILVATPGRLLDLAGQGYVDLSNVEILVLDEADRMLDMGFIHDVKKVLALLPKAKQSLLFSATFSDEIRDLANGLLKDPQHIQVTPPNTTVERIAQLIYPVGRTRKKEVLAHLIDQGSWSQVLVFTRTKYGANNVAEYLTKHGIKAMALHGNKSQSARTQALAEFKSGELRALVATDIAARGIDIDELPHVVNYEIPNVPEDYVHRIGRTGRAGASGQAVSLVCMDEEGFMHEIERFTKQQIPVEILEGFGPAEGEQAEPIAMGRQTLWGGLGKPPGRDVMQAAARAARQDMMQRIRDNKAAQGGAGRGQGGRGGQSPRNAPASNGARRAPVARTEGDAGDVAQRDDAMAVGADGAPQGDRANRNRRRRGRGGAGMGGNGGQHGGQGAPRQQNSGVRQSPGLPPTREFGFDDEDDRDMDRLPRNIDPLQTNLHGRRNAPRGPSHGAAGQPDPMRTSIDMMGKGANRNKGNRSGGNGGGGGRGNFGGGGGSRNRAGGGFSR</sequence>
<dbReference type="InterPro" id="IPR001650">
    <property type="entry name" value="Helicase_C-like"/>
</dbReference>
<dbReference type="InterPro" id="IPR028622">
    <property type="entry name" value="DEAD_helicase_RhlE"/>
</dbReference>
<dbReference type="CDD" id="cd18787">
    <property type="entry name" value="SF2_C_DEAD"/>
    <property type="match status" value="1"/>
</dbReference>
<evidence type="ECO:0000256" key="6">
    <source>
        <dbReference type="ARBA" id="ARBA00047984"/>
    </source>
</evidence>
<dbReference type="PANTHER" id="PTHR47959">
    <property type="entry name" value="ATP-DEPENDENT RNA HELICASE RHLE-RELATED"/>
    <property type="match status" value="1"/>
</dbReference>
<dbReference type="PANTHER" id="PTHR47959:SF13">
    <property type="entry name" value="ATP-DEPENDENT RNA HELICASE RHLE"/>
    <property type="match status" value="1"/>
</dbReference>
<evidence type="ECO:0000256" key="2">
    <source>
        <dbReference type="ARBA" id="ARBA00022741"/>
    </source>
</evidence>
<dbReference type="InterPro" id="IPR000629">
    <property type="entry name" value="RNA-helicase_DEAD-box_CS"/>
</dbReference>
<dbReference type="OrthoDB" id="8520957at2"/>
<dbReference type="InterPro" id="IPR050079">
    <property type="entry name" value="DEAD_box_RNA_helicase"/>
</dbReference>
<dbReference type="GO" id="GO:0016887">
    <property type="term" value="F:ATP hydrolysis activity"/>
    <property type="evidence" value="ECO:0007669"/>
    <property type="project" value="RHEA"/>
</dbReference>
<feature type="domain" description="Helicase C-terminal" evidence="11">
    <location>
        <begin position="229"/>
        <end position="382"/>
    </location>
</feature>
<protein>
    <recommendedName>
        <fullName evidence="7">ATP-dependent RNA helicase RhlE</fullName>
        <ecNumber evidence="7">3.6.4.13</ecNumber>
    </recommendedName>
</protein>
<dbReference type="PROSITE" id="PS00039">
    <property type="entry name" value="DEAD_ATP_HELICASE"/>
    <property type="match status" value="1"/>
</dbReference>
<evidence type="ECO:0000313" key="14">
    <source>
        <dbReference type="Proteomes" id="UP000239709"/>
    </source>
</evidence>
<evidence type="ECO:0000259" key="12">
    <source>
        <dbReference type="PROSITE" id="PS51195"/>
    </source>
</evidence>
<feature type="domain" description="Helicase ATP-binding" evidence="10">
    <location>
        <begin position="32"/>
        <end position="206"/>
    </location>
</feature>
<comment type="catalytic activity">
    <reaction evidence="6 7">
        <text>ATP + H2O = ADP + phosphate + H(+)</text>
        <dbReference type="Rhea" id="RHEA:13065"/>
        <dbReference type="ChEBI" id="CHEBI:15377"/>
        <dbReference type="ChEBI" id="CHEBI:15378"/>
        <dbReference type="ChEBI" id="CHEBI:30616"/>
        <dbReference type="ChEBI" id="CHEBI:43474"/>
        <dbReference type="ChEBI" id="CHEBI:456216"/>
        <dbReference type="EC" id="3.6.4.13"/>
    </reaction>
</comment>
<keyword evidence="5 7" id="KW-0067">ATP-binding</keyword>
<feature type="domain" description="DEAD-box RNA helicase Q" evidence="12">
    <location>
        <begin position="1"/>
        <end position="29"/>
    </location>
</feature>
<dbReference type="InterPro" id="IPR027417">
    <property type="entry name" value="P-loop_NTPase"/>
</dbReference>
<dbReference type="InterPro" id="IPR044742">
    <property type="entry name" value="DEAD/DEAH_RhlB"/>
</dbReference>
<dbReference type="Pfam" id="PF00270">
    <property type="entry name" value="DEAD"/>
    <property type="match status" value="1"/>
</dbReference>
<dbReference type="AlphaFoldDB" id="A0A2S0MJZ6"/>
<accession>A0A2S0MJZ6</accession>
<feature type="compositionally biased region" description="Gly residues" evidence="9">
    <location>
        <begin position="496"/>
        <end position="511"/>
    </location>
</feature>
<evidence type="ECO:0000313" key="13">
    <source>
        <dbReference type="EMBL" id="AVO36214.1"/>
    </source>
</evidence>
<dbReference type="RefSeq" id="WP_106704756.1">
    <property type="nucleotide sequence ID" value="NZ_CP027666.1"/>
</dbReference>
<keyword evidence="2 7" id="KW-0547">Nucleotide-binding</keyword>
<evidence type="ECO:0000259" key="10">
    <source>
        <dbReference type="PROSITE" id="PS51192"/>
    </source>
</evidence>
<evidence type="ECO:0000256" key="7">
    <source>
        <dbReference type="HAMAP-Rule" id="MF_00968"/>
    </source>
</evidence>
<keyword evidence="4 7" id="KW-0347">Helicase</keyword>
<dbReference type="PROSITE" id="PS51195">
    <property type="entry name" value="Q_MOTIF"/>
    <property type="match status" value="1"/>
</dbReference>
<reference evidence="13 14" key="1">
    <citation type="submission" date="2018-03" db="EMBL/GenBank/DDBJ databases">
        <title>Genome sequencing of Ottowia sp.</title>
        <authorList>
            <person name="Kim S.-J."/>
            <person name="Heo J."/>
            <person name="Kwon S.-W."/>
        </authorList>
    </citation>
    <scope>NUCLEOTIDE SEQUENCE [LARGE SCALE GENOMIC DNA]</scope>
    <source>
        <strain evidence="13 14">KADR8-3</strain>
    </source>
</reference>
<dbReference type="SMART" id="SM00487">
    <property type="entry name" value="DEXDc"/>
    <property type="match status" value="1"/>
</dbReference>
<dbReference type="CDD" id="cd00268">
    <property type="entry name" value="DEADc"/>
    <property type="match status" value="1"/>
</dbReference>
<dbReference type="EMBL" id="CP027666">
    <property type="protein sequence ID" value="AVO36214.1"/>
    <property type="molecule type" value="Genomic_DNA"/>
</dbReference>
<keyword evidence="3 7" id="KW-0378">Hydrolase</keyword>
<dbReference type="FunFam" id="3.40.50.300:FF:000108">
    <property type="entry name" value="ATP-dependent RNA helicase RhlE"/>
    <property type="match status" value="1"/>
</dbReference>
<feature type="short sequence motif" description="Q motif" evidence="8">
    <location>
        <begin position="1"/>
        <end position="29"/>
    </location>
</feature>
<evidence type="ECO:0000259" key="11">
    <source>
        <dbReference type="PROSITE" id="PS51194"/>
    </source>
</evidence>
<evidence type="ECO:0000256" key="8">
    <source>
        <dbReference type="PROSITE-ProRule" id="PRU00552"/>
    </source>
</evidence>
<dbReference type="GO" id="GO:0005524">
    <property type="term" value="F:ATP binding"/>
    <property type="evidence" value="ECO:0007669"/>
    <property type="project" value="UniProtKB-UniRule"/>
</dbReference>
<proteinExistence type="inferred from homology"/>
<dbReference type="GO" id="GO:0042255">
    <property type="term" value="P:ribosome assembly"/>
    <property type="evidence" value="ECO:0007669"/>
    <property type="project" value="InterPro"/>
</dbReference>
<feature type="compositionally biased region" description="Gly residues" evidence="9">
    <location>
        <begin position="428"/>
        <end position="439"/>
    </location>
</feature>
<name>A0A2S0MJZ6_9BURK</name>
<dbReference type="PROSITE" id="PS51192">
    <property type="entry name" value="HELICASE_ATP_BIND_1"/>
    <property type="match status" value="1"/>
</dbReference>
<dbReference type="FunFam" id="3.40.50.300:FF:000468">
    <property type="entry name" value="ATP-dependent RNA helicase RhlE"/>
    <property type="match status" value="1"/>
</dbReference>
<feature type="compositionally biased region" description="Gly residues" evidence="9">
    <location>
        <begin position="595"/>
        <end position="624"/>
    </location>
</feature>
<comment type="subcellular location">
    <subcellularLocation>
        <location evidence="7">Cytoplasm</location>
    </subcellularLocation>
</comment>
<evidence type="ECO:0000256" key="3">
    <source>
        <dbReference type="ARBA" id="ARBA00022801"/>
    </source>
</evidence>
<dbReference type="HAMAP" id="MF_00968">
    <property type="entry name" value="DEAD_helicase_RhlE"/>
    <property type="match status" value="1"/>
</dbReference>
<evidence type="ECO:0000256" key="1">
    <source>
        <dbReference type="ARBA" id="ARBA00022490"/>
    </source>
</evidence>
<dbReference type="KEGG" id="otk:C6570_15785"/>
<dbReference type="GO" id="GO:0009266">
    <property type="term" value="P:response to temperature stimulus"/>
    <property type="evidence" value="ECO:0007669"/>
    <property type="project" value="UniProtKB-ARBA"/>
</dbReference>
<organism evidence="13 14">
    <name type="scientific">Ottowia oryzae</name>
    <dbReference type="NCBI Taxonomy" id="2109914"/>
    <lineage>
        <taxon>Bacteria</taxon>
        <taxon>Pseudomonadati</taxon>
        <taxon>Pseudomonadota</taxon>
        <taxon>Betaproteobacteria</taxon>
        <taxon>Burkholderiales</taxon>
        <taxon>Comamonadaceae</taxon>
        <taxon>Ottowia</taxon>
    </lineage>
</organism>
<dbReference type="PROSITE" id="PS51194">
    <property type="entry name" value="HELICASE_CTER"/>
    <property type="match status" value="1"/>
</dbReference>
<keyword evidence="7" id="KW-0690">Ribosome biogenesis</keyword>
<evidence type="ECO:0000256" key="4">
    <source>
        <dbReference type="ARBA" id="ARBA00022806"/>
    </source>
</evidence>
<dbReference type="GO" id="GO:0005829">
    <property type="term" value="C:cytosol"/>
    <property type="evidence" value="ECO:0007669"/>
    <property type="project" value="TreeGrafter"/>
</dbReference>
<comment type="function">
    <text evidence="7">DEAD-box RNA helicase involved in ribosome assembly. Has RNA-dependent ATPase activity and unwinds double-stranded RNA.</text>
</comment>
<evidence type="ECO:0000256" key="9">
    <source>
        <dbReference type="SAM" id="MobiDB-lite"/>
    </source>
</evidence>
<comment type="similarity">
    <text evidence="7">Belongs to the DEAD box helicase family. RhlE subfamily.</text>
</comment>
<dbReference type="GO" id="GO:0003724">
    <property type="term" value="F:RNA helicase activity"/>
    <property type="evidence" value="ECO:0007669"/>
    <property type="project" value="UniProtKB-UniRule"/>
</dbReference>
<gene>
    <name evidence="7" type="primary">rhlE</name>
    <name evidence="13" type="ORF">C6570_15785</name>
</gene>
<dbReference type="Gene3D" id="3.40.50.300">
    <property type="entry name" value="P-loop containing nucleotide triphosphate hydrolases"/>
    <property type="match status" value="2"/>
</dbReference>
<dbReference type="SUPFAM" id="SSF52540">
    <property type="entry name" value="P-loop containing nucleoside triphosphate hydrolases"/>
    <property type="match status" value="1"/>
</dbReference>
<evidence type="ECO:0000256" key="5">
    <source>
        <dbReference type="ARBA" id="ARBA00022840"/>
    </source>
</evidence>
<dbReference type="GO" id="GO:0003676">
    <property type="term" value="F:nucleic acid binding"/>
    <property type="evidence" value="ECO:0007669"/>
    <property type="project" value="InterPro"/>
</dbReference>
<dbReference type="InterPro" id="IPR014014">
    <property type="entry name" value="RNA_helicase_DEAD_Q_motif"/>
</dbReference>
<dbReference type="InterPro" id="IPR011545">
    <property type="entry name" value="DEAD/DEAH_box_helicase_dom"/>
</dbReference>
<keyword evidence="1 7" id="KW-0963">Cytoplasm</keyword>